<accession>A0A5J4VFG4</accession>
<dbReference type="EMBL" id="SNRW01007481">
    <property type="protein sequence ID" value="KAA6381173.1"/>
    <property type="molecule type" value="Genomic_DNA"/>
</dbReference>
<evidence type="ECO:0000313" key="1">
    <source>
        <dbReference type="EMBL" id="KAA6381173.1"/>
    </source>
</evidence>
<dbReference type="AlphaFoldDB" id="A0A5J4VFG4"/>
<dbReference type="Proteomes" id="UP000324800">
    <property type="component" value="Unassembled WGS sequence"/>
</dbReference>
<evidence type="ECO:0000313" key="2">
    <source>
        <dbReference type="Proteomes" id="UP000324800"/>
    </source>
</evidence>
<comment type="caution">
    <text evidence="1">The sequence shown here is derived from an EMBL/GenBank/DDBJ whole genome shotgun (WGS) entry which is preliminary data.</text>
</comment>
<organism evidence="1 2">
    <name type="scientific">Streblomastix strix</name>
    <dbReference type="NCBI Taxonomy" id="222440"/>
    <lineage>
        <taxon>Eukaryota</taxon>
        <taxon>Metamonada</taxon>
        <taxon>Preaxostyla</taxon>
        <taxon>Oxymonadida</taxon>
        <taxon>Streblomastigidae</taxon>
        <taxon>Streblomastix</taxon>
    </lineage>
</organism>
<reference evidence="1 2" key="1">
    <citation type="submission" date="2019-03" db="EMBL/GenBank/DDBJ databases">
        <title>Single cell metagenomics reveals metabolic interactions within the superorganism composed of flagellate Streblomastix strix and complex community of Bacteroidetes bacteria on its surface.</title>
        <authorList>
            <person name="Treitli S.C."/>
            <person name="Kolisko M."/>
            <person name="Husnik F."/>
            <person name="Keeling P."/>
            <person name="Hampl V."/>
        </authorList>
    </citation>
    <scope>NUCLEOTIDE SEQUENCE [LARGE SCALE GENOMIC DNA]</scope>
    <source>
        <strain evidence="1">ST1C</strain>
    </source>
</reference>
<name>A0A5J4VFG4_9EUKA</name>
<gene>
    <name evidence="1" type="ORF">EZS28_023301</name>
</gene>
<protein>
    <submittedName>
        <fullName evidence="1">Uncharacterized protein</fullName>
    </submittedName>
</protein>
<sequence>MGMYSLGDNFDKFIEPTSDSYVYGLLSKNNLTLEQHSRLTTDRSDASTQSNIQYFFKETYTEDIAKIYRAIVIENGDEDNLDFDNKCLVCKEIGAKRAPATTKQNALGHISIVITIMAIGPSPPPFFILGGILNVPKYHQVLIEQKGVGILVNGLGWMTKDVMRIFARFL</sequence>
<proteinExistence type="predicted"/>